<dbReference type="CDD" id="cd04179">
    <property type="entry name" value="DPM_DPG-synthase_like"/>
    <property type="match status" value="1"/>
</dbReference>
<evidence type="ECO:0000256" key="9">
    <source>
        <dbReference type="ARBA" id="ARBA00048997"/>
    </source>
</evidence>
<comment type="similarity">
    <text evidence="2">Belongs to the glycosyltransferase 2 family.</text>
</comment>
<dbReference type="InterPro" id="IPR029044">
    <property type="entry name" value="Nucleotide-diphossugar_trans"/>
</dbReference>
<protein>
    <recommendedName>
        <fullName evidence="7">Glucosyl-3-phosphoglycerate synthase</fullName>
        <ecNumber evidence="6">2.4.1.266</ecNumber>
    </recommendedName>
</protein>
<evidence type="ECO:0000259" key="10">
    <source>
        <dbReference type="Pfam" id="PF00535"/>
    </source>
</evidence>
<dbReference type="OrthoDB" id="9810303at2"/>
<dbReference type="EC" id="2.4.1.266" evidence="6"/>
<evidence type="ECO:0000256" key="1">
    <source>
        <dbReference type="ARBA" id="ARBA00001946"/>
    </source>
</evidence>
<dbReference type="GO" id="GO:0016757">
    <property type="term" value="F:glycosyltransferase activity"/>
    <property type="evidence" value="ECO:0007669"/>
    <property type="project" value="UniProtKB-KW"/>
</dbReference>
<evidence type="ECO:0000256" key="3">
    <source>
        <dbReference type="ARBA" id="ARBA00022676"/>
    </source>
</evidence>
<accession>A0A226C1M8</accession>
<evidence type="ECO:0000313" key="11">
    <source>
        <dbReference type="EMBL" id="OWZ84270.1"/>
    </source>
</evidence>
<dbReference type="EMBL" id="NIQC01000006">
    <property type="protein sequence ID" value="OWZ84270.1"/>
    <property type="molecule type" value="Genomic_DNA"/>
</dbReference>
<dbReference type="InterPro" id="IPR050256">
    <property type="entry name" value="Glycosyltransferase_2"/>
</dbReference>
<dbReference type="RefSeq" id="WP_089023055.1">
    <property type="nucleotide sequence ID" value="NZ_NIQC01000006.1"/>
</dbReference>
<dbReference type="Gene3D" id="3.90.550.10">
    <property type="entry name" value="Spore Coat Polysaccharide Biosynthesis Protein SpsA, Chain A"/>
    <property type="match status" value="1"/>
</dbReference>
<comment type="cofactor">
    <cofactor evidence="1">
        <name>Mg(2+)</name>
        <dbReference type="ChEBI" id="CHEBI:18420"/>
    </cofactor>
</comment>
<reference evidence="11 12" key="1">
    <citation type="submission" date="2017-06" db="EMBL/GenBank/DDBJ databases">
        <title>Draft Genome Sequence of Natranaerobius trueperi halophilic, alkalithermophilic bacteria from soda lakes.</title>
        <authorList>
            <person name="Zhao B."/>
        </authorList>
    </citation>
    <scope>NUCLEOTIDE SEQUENCE [LARGE SCALE GENOMIC DNA]</scope>
    <source>
        <strain evidence="11 12">DSM 18760</strain>
    </source>
</reference>
<evidence type="ECO:0000256" key="2">
    <source>
        <dbReference type="ARBA" id="ARBA00006739"/>
    </source>
</evidence>
<keyword evidence="12" id="KW-1185">Reference proteome</keyword>
<evidence type="ECO:0000313" key="12">
    <source>
        <dbReference type="Proteomes" id="UP000214588"/>
    </source>
</evidence>
<sequence>MSEIVAIIPAYNEEGTIGNVLSALNESDLIGQTVVVSDGSTDNTVEVSKQFNAQVVELKHNVGKGGAMKAGLDQITSNIIVFLDADLIGLTPDHISDLLIPVLEDEADMTVGIFEKGRIATDLAQKVAPYLSGQRAVNRKVLSDISDLDMSRFGVEVALNRHIEENNIRVKEVILNDVSHVMKEEKLGVFRGFAARMKMYWEIVKYFAKN</sequence>
<evidence type="ECO:0000256" key="6">
    <source>
        <dbReference type="ARBA" id="ARBA00039022"/>
    </source>
</evidence>
<evidence type="ECO:0000256" key="7">
    <source>
        <dbReference type="ARBA" id="ARBA00040894"/>
    </source>
</evidence>
<name>A0A226C1M8_9FIRM</name>
<comment type="catalytic activity">
    <reaction evidence="8">
        <text>(2R)-3-phosphoglycerate + UDP-alpha-D-glucose = (2R)-2-O-(alpha-D-glucopyranosyl)-3-phospho-glycerate + UDP + H(+)</text>
        <dbReference type="Rhea" id="RHEA:31319"/>
        <dbReference type="ChEBI" id="CHEBI:15378"/>
        <dbReference type="ChEBI" id="CHEBI:58223"/>
        <dbReference type="ChEBI" id="CHEBI:58272"/>
        <dbReference type="ChEBI" id="CHEBI:58885"/>
        <dbReference type="ChEBI" id="CHEBI:62600"/>
        <dbReference type="EC" id="2.4.1.266"/>
    </reaction>
    <physiologicalReaction direction="left-to-right" evidence="8">
        <dbReference type="Rhea" id="RHEA:31320"/>
    </physiologicalReaction>
</comment>
<proteinExistence type="inferred from homology"/>
<gene>
    <name evidence="11" type="ORF">CDO51_04220</name>
</gene>
<comment type="caution">
    <text evidence="11">The sequence shown here is derived from an EMBL/GenBank/DDBJ whole genome shotgun (WGS) entry which is preliminary data.</text>
</comment>
<dbReference type="Pfam" id="PF00535">
    <property type="entry name" value="Glycos_transf_2"/>
    <property type="match status" value="1"/>
</dbReference>
<dbReference type="PANTHER" id="PTHR48090">
    <property type="entry name" value="UNDECAPRENYL-PHOSPHATE 4-DEOXY-4-FORMAMIDO-L-ARABINOSE TRANSFERASE-RELATED"/>
    <property type="match status" value="1"/>
</dbReference>
<keyword evidence="4 11" id="KW-0808">Transferase</keyword>
<dbReference type="Proteomes" id="UP000214588">
    <property type="component" value="Unassembled WGS sequence"/>
</dbReference>
<evidence type="ECO:0000256" key="4">
    <source>
        <dbReference type="ARBA" id="ARBA00022679"/>
    </source>
</evidence>
<feature type="domain" description="Glycosyltransferase 2-like" evidence="10">
    <location>
        <begin position="6"/>
        <end position="127"/>
    </location>
</feature>
<dbReference type="SUPFAM" id="SSF53448">
    <property type="entry name" value="Nucleotide-diphospho-sugar transferases"/>
    <property type="match status" value="1"/>
</dbReference>
<evidence type="ECO:0000256" key="8">
    <source>
        <dbReference type="ARBA" id="ARBA00048689"/>
    </source>
</evidence>
<dbReference type="InterPro" id="IPR001173">
    <property type="entry name" value="Glyco_trans_2-like"/>
</dbReference>
<organism evidence="11 12">
    <name type="scientific">Natranaerobius trueperi</name>
    <dbReference type="NCBI Taxonomy" id="759412"/>
    <lineage>
        <taxon>Bacteria</taxon>
        <taxon>Bacillati</taxon>
        <taxon>Bacillota</taxon>
        <taxon>Clostridia</taxon>
        <taxon>Natranaerobiales</taxon>
        <taxon>Natranaerobiaceae</taxon>
        <taxon>Natranaerobius</taxon>
    </lineage>
</organism>
<dbReference type="PANTHER" id="PTHR48090:SF10">
    <property type="entry name" value="GLUCOSYL-3-PHOSPHOGLYCERATE SYNTHASE"/>
    <property type="match status" value="1"/>
</dbReference>
<keyword evidence="5" id="KW-0460">Magnesium</keyword>
<comment type="catalytic activity">
    <reaction evidence="9">
        <text>an NDP-alpha-D-glucose + (2R)-3-phosphoglycerate = (2R)-2-O-(alpha-D-glucopyranosyl)-3-phospho-glycerate + a ribonucleoside 5'-diphosphate + H(+)</text>
        <dbReference type="Rhea" id="RHEA:47244"/>
        <dbReference type="ChEBI" id="CHEBI:15378"/>
        <dbReference type="ChEBI" id="CHEBI:57930"/>
        <dbReference type="ChEBI" id="CHEBI:58272"/>
        <dbReference type="ChEBI" id="CHEBI:62600"/>
        <dbReference type="ChEBI" id="CHEBI:76533"/>
        <dbReference type="EC" id="2.4.1.266"/>
    </reaction>
    <physiologicalReaction direction="left-to-right" evidence="9">
        <dbReference type="Rhea" id="RHEA:47245"/>
    </physiologicalReaction>
</comment>
<evidence type="ECO:0000256" key="5">
    <source>
        <dbReference type="ARBA" id="ARBA00022842"/>
    </source>
</evidence>
<keyword evidence="3" id="KW-0328">Glycosyltransferase</keyword>
<dbReference type="AlphaFoldDB" id="A0A226C1M8"/>